<dbReference type="Gene3D" id="1.20.140.10">
    <property type="entry name" value="Butyryl-CoA Dehydrogenase, subunit A, domain 3"/>
    <property type="match status" value="1"/>
</dbReference>
<evidence type="ECO:0000256" key="6">
    <source>
        <dbReference type="ARBA" id="ARBA00022729"/>
    </source>
</evidence>
<evidence type="ECO:0000313" key="12">
    <source>
        <dbReference type="EMBL" id="VEH15834.1"/>
    </source>
</evidence>
<dbReference type="InterPro" id="IPR003321">
    <property type="entry name" value="Cyt_c552"/>
</dbReference>
<dbReference type="CDD" id="cd00548">
    <property type="entry name" value="NrfA-like"/>
    <property type="match status" value="1"/>
</dbReference>
<comment type="subcellular location">
    <subcellularLocation>
        <location evidence="1">Cell envelope</location>
    </subcellularLocation>
</comment>
<evidence type="ECO:0000256" key="7">
    <source>
        <dbReference type="ARBA" id="ARBA00022837"/>
    </source>
</evidence>
<dbReference type="PIRSF" id="PIRSF000243">
    <property type="entry name" value="Cyt_c552"/>
    <property type="match status" value="1"/>
</dbReference>
<keyword evidence="11" id="KW-0812">Transmembrane</keyword>
<feature type="transmembrane region" description="Helical" evidence="11">
    <location>
        <begin position="12"/>
        <end position="32"/>
    </location>
</feature>
<dbReference type="GO" id="GO:0046872">
    <property type="term" value="F:metal ion binding"/>
    <property type="evidence" value="ECO:0007669"/>
    <property type="project" value="UniProtKB-KW"/>
</dbReference>
<dbReference type="Proteomes" id="UP000274578">
    <property type="component" value="Chromosome 1"/>
</dbReference>
<evidence type="ECO:0000313" key="13">
    <source>
        <dbReference type="Proteomes" id="UP000274578"/>
    </source>
</evidence>
<keyword evidence="11" id="KW-0472">Membrane</keyword>
<keyword evidence="9" id="KW-0408">Iron</keyword>
<dbReference type="GO" id="GO:0030288">
    <property type="term" value="C:outer membrane-bounded periplasmic space"/>
    <property type="evidence" value="ECO:0007669"/>
    <property type="project" value="TreeGrafter"/>
</dbReference>
<keyword evidence="7" id="KW-0106">Calcium</keyword>
<evidence type="ECO:0000256" key="5">
    <source>
        <dbReference type="ARBA" id="ARBA00022723"/>
    </source>
</evidence>
<dbReference type="KEGG" id="poc:NCTC13071_01845"/>
<evidence type="ECO:0000256" key="4">
    <source>
        <dbReference type="ARBA" id="ARBA00022617"/>
    </source>
</evidence>
<evidence type="ECO:0000256" key="3">
    <source>
        <dbReference type="ARBA" id="ARBA00011887"/>
    </source>
</evidence>
<dbReference type="PANTHER" id="PTHR30633">
    <property type="entry name" value="CYTOCHROME C-552 RESPIRATORY NITRITE REDUCTASE"/>
    <property type="match status" value="1"/>
</dbReference>
<protein>
    <recommendedName>
        <fullName evidence="3">nitrite reductase (cytochrome; ammonia-forming)</fullName>
        <ecNumber evidence="3">1.7.2.2</ecNumber>
    </recommendedName>
</protein>
<gene>
    <name evidence="12" type="primary">nrfA</name>
    <name evidence="12" type="ORF">NCTC13071_01845</name>
</gene>
<comment type="catalytic activity">
    <reaction evidence="10">
        <text>6 Fe(III)-[cytochrome c] + NH4(+) + 2 H2O = 6 Fe(II)-[cytochrome c] + nitrite + 8 H(+)</text>
        <dbReference type="Rhea" id="RHEA:13089"/>
        <dbReference type="Rhea" id="RHEA-COMP:10350"/>
        <dbReference type="Rhea" id="RHEA-COMP:14399"/>
        <dbReference type="ChEBI" id="CHEBI:15377"/>
        <dbReference type="ChEBI" id="CHEBI:15378"/>
        <dbReference type="ChEBI" id="CHEBI:16301"/>
        <dbReference type="ChEBI" id="CHEBI:28938"/>
        <dbReference type="ChEBI" id="CHEBI:29033"/>
        <dbReference type="ChEBI" id="CHEBI:29034"/>
        <dbReference type="EC" id="1.7.2.2"/>
    </reaction>
</comment>
<keyword evidence="4" id="KW-0349">Heme</keyword>
<dbReference type="GO" id="GO:0042279">
    <property type="term" value="F:nitrite reductase (cytochrome, ammonia-forming) activity"/>
    <property type="evidence" value="ECO:0007669"/>
    <property type="project" value="UniProtKB-EC"/>
</dbReference>
<sequence>MAKQLKKWQGWLLFGGAMVVVFVLGLLCSSLLERRAEVASIFNNRRTPMTDSIVAQNEKFAEDFPREYQSWAMTEDTTFESKYNGSQEKSILEKCPEIVVIWDGYAFSRDYNTPRGHRHCIEDLRKILRTGSPGVDGQKDLQPGTCWTCKGPDVPRLMREKGTNAFYAAKWSDWGGEVMNTVGCSDCHDARTMDLKPARPALYEAWARVGKDVKKASHQEMRSLVCAQCHTEYYFEKENGNYLHFPQEKGLTCEAAEEYYDSIGFYDYIHPLSHAKILKAQHPGYEMFKQGIHGQRNVSCADCHMPYISEGGVKYTDHHIMSPLAHIDRTCQTCHRQDAETLRQNVYERQQKVYDFALKVNKELANAHIYAKFAWDKGATEAEMKQCLSDIRKSQWRWDYSLASHGAAFHAPQEVMRLLANSMMYAKDAQLQATRVAAKHGFTGQIPLPDISTREKAAKYVGLDMKTLHAQKQDFLNTVVPKWIETARKNKRFITKPM</sequence>
<evidence type="ECO:0000256" key="10">
    <source>
        <dbReference type="ARBA" id="ARBA00049131"/>
    </source>
</evidence>
<dbReference type="Pfam" id="PF02335">
    <property type="entry name" value="Cytochrom_C552"/>
    <property type="match status" value="1"/>
</dbReference>
<comment type="similarity">
    <text evidence="2">Belongs to the cytochrome c-552 family.</text>
</comment>
<proteinExistence type="inferred from homology"/>
<dbReference type="NCBIfam" id="NF008339">
    <property type="entry name" value="PRK11125.1"/>
    <property type="match status" value="1"/>
</dbReference>
<evidence type="ECO:0000256" key="9">
    <source>
        <dbReference type="ARBA" id="ARBA00023004"/>
    </source>
</evidence>
<dbReference type="InterPro" id="IPR036280">
    <property type="entry name" value="Multihaem_cyt_sf"/>
</dbReference>
<dbReference type="GeneID" id="85012637"/>
<dbReference type="EMBL" id="LR134384">
    <property type="protein sequence ID" value="VEH15834.1"/>
    <property type="molecule type" value="Genomic_DNA"/>
</dbReference>
<evidence type="ECO:0000256" key="2">
    <source>
        <dbReference type="ARBA" id="ARBA00009288"/>
    </source>
</evidence>
<dbReference type="GO" id="GO:0020037">
    <property type="term" value="F:heme binding"/>
    <property type="evidence" value="ECO:0007669"/>
    <property type="project" value="TreeGrafter"/>
</dbReference>
<dbReference type="EC" id="1.7.2.2" evidence="3"/>
<organism evidence="12 13">
    <name type="scientific">Segatella oris</name>
    <dbReference type="NCBI Taxonomy" id="28135"/>
    <lineage>
        <taxon>Bacteria</taxon>
        <taxon>Pseudomonadati</taxon>
        <taxon>Bacteroidota</taxon>
        <taxon>Bacteroidia</taxon>
        <taxon>Bacteroidales</taxon>
        <taxon>Prevotellaceae</taxon>
        <taxon>Segatella</taxon>
    </lineage>
</organism>
<dbReference type="AlphaFoldDB" id="A0A3S4UME7"/>
<keyword evidence="11" id="KW-1133">Transmembrane helix</keyword>
<dbReference type="GO" id="GO:0019645">
    <property type="term" value="P:anaerobic electron transport chain"/>
    <property type="evidence" value="ECO:0007669"/>
    <property type="project" value="TreeGrafter"/>
</dbReference>
<keyword evidence="5" id="KW-0479">Metal-binding</keyword>
<keyword evidence="6" id="KW-0732">Signal</keyword>
<evidence type="ECO:0000256" key="1">
    <source>
        <dbReference type="ARBA" id="ARBA00004196"/>
    </source>
</evidence>
<accession>A0A3S4UME7</accession>
<dbReference type="SUPFAM" id="SSF48695">
    <property type="entry name" value="Multiheme cytochromes"/>
    <property type="match status" value="1"/>
</dbReference>
<dbReference type="Gene3D" id="1.10.1130.10">
    <property type="entry name" value="Flavocytochrome C3, Chain A"/>
    <property type="match status" value="1"/>
</dbReference>
<reference evidence="12 13" key="1">
    <citation type="submission" date="2018-12" db="EMBL/GenBank/DDBJ databases">
        <authorList>
            <consortium name="Pathogen Informatics"/>
        </authorList>
    </citation>
    <scope>NUCLEOTIDE SEQUENCE [LARGE SCALE GENOMIC DNA]</scope>
    <source>
        <strain evidence="12 13">NCTC13071</strain>
    </source>
</reference>
<dbReference type="PANTHER" id="PTHR30633:SF0">
    <property type="entry name" value="CYTOCHROME C-552"/>
    <property type="match status" value="1"/>
</dbReference>
<dbReference type="RefSeq" id="WP_018919208.1">
    <property type="nucleotide sequence ID" value="NZ_CAUUIS010000051.1"/>
</dbReference>
<keyword evidence="8 12" id="KW-0560">Oxidoreductase</keyword>
<evidence type="ECO:0000256" key="8">
    <source>
        <dbReference type="ARBA" id="ARBA00023002"/>
    </source>
</evidence>
<evidence type="ECO:0000256" key="11">
    <source>
        <dbReference type="SAM" id="Phobius"/>
    </source>
</evidence>
<name>A0A3S4UME7_9BACT</name>